<organism evidence="1 2">
    <name type="scientific">Mucor lusitanicus CBS 277.49</name>
    <dbReference type="NCBI Taxonomy" id="747725"/>
    <lineage>
        <taxon>Eukaryota</taxon>
        <taxon>Fungi</taxon>
        <taxon>Fungi incertae sedis</taxon>
        <taxon>Mucoromycota</taxon>
        <taxon>Mucoromycotina</taxon>
        <taxon>Mucoromycetes</taxon>
        <taxon>Mucorales</taxon>
        <taxon>Mucorineae</taxon>
        <taxon>Mucoraceae</taxon>
        <taxon>Mucor</taxon>
    </lineage>
</organism>
<sequence length="139" mass="16383">MDSPQIYRSLYVPDEECPHQIEAILPANLDPVYLYNVNEDGQVLRGDTGRELVQSPQSNSPQIKRAYLYLKRADKTTYNKSMRVDKIMVFSYYDGHRYVSNNVISNLAPMRSLNEIQGFMRWLLEKYTKLEWRVARTKE</sequence>
<name>A0A168NE97_MUCCL</name>
<dbReference type="Proteomes" id="UP000077051">
    <property type="component" value="Unassembled WGS sequence"/>
</dbReference>
<gene>
    <name evidence="1" type="ORF">MUCCIDRAFT_106728</name>
</gene>
<dbReference type="AlphaFoldDB" id="A0A168NE97"/>
<dbReference type="VEuPathDB" id="FungiDB:MUCCIDRAFT_106728"/>
<protein>
    <submittedName>
        <fullName evidence="1">Uncharacterized protein</fullName>
    </submittedName>
</protein>
<evidence type="ECO:0000313" key="1">
    <source>
        <dbReference type="EMBL" id="OAD06161.1"/>
    </source>
</evidence>
<comment type="caution">
    <text evidence="1">The sequence shown here is derived from an EMBL/GenBank/DDBJ whole genome shotgun (WGS) entry which is preliminary data.</text>
</comment>
<reference evidence="1 2" key="1">
    <citation type="submission" date="2015-06" db="EMBL/GenBank/DDBJ databases">
        <title>Expansion of signal transduction pathways in fungi by whole-genome duplication.</title>
        <authorList>
            <consortium name="DOE Joint Genome Institute"/>
            <person name="Corrochano L.M."/>
            <person name="Kuo A."/>
            <person name="Marcet-Houben M."/>
            <person name="Polaino S."/>
            <person name="Salamov A."/>
            <person name="Villalobos J.M."/>
            <person name="Alvarez M.I."/>
            <person name="Avalos J."/>
            <person name="Benito E.P."/>
            <person name="Benoit I."/>
            <person name="Burger G."/>
            <person name="Camino L.P."/>
            <person name="Canovas D."/>
            <person name="Cerda-Olmedo E."/>
            <person name="Cheng J.-F."/>
            <person name="Dominguez A."/>
            <person name="Elias M."/>
            <person name="Eslava A.P."/>
            <person name="Glaser F."/>
            <person name="Grimwood J."/>
            <person name="Gutierrez G."/>
            <person name="Heitman J."/>
            <person name="Henrissat B."/>
            <person name="Iturriaga E.A."/>
            <person name="Lang B.F."/>
            <person name="Lavin J.L."/>
            <person name="Lee S."/>
            <person name="Li W."/>
            <person name="Lindquist E."/>
            <person name="Lopez-Garcia S."/>
            <person name="Luque E.M."/>
            <person name="Marcos A.T."/>
            <person name="Martin J."/>
            <person name="Mccluskey K."/>
            <person name="Medina H.R."/>
            <person name="Miralles-Duran A."/>
            <person name="Miyazaki A."/>
            <person name="Munoz-Torres E."/>
            <person name="Oguiza J.A."/>
            <person name="Ohm R."/>
            <person name="Olmedo M."/>
            <person name="Orejas M."/>
            <person name="Ortiz-Castellanos L."/>
            <person name="Pisabarro A.G."/>
            <person name="Rodriguez-Romero J."/>
            <person name="Ruiz-Herrera J."/>
            <person name="Ruiz-Vazquez R."/>
            <person name="Sanz C."/>
            <person name="Schackwitz W."/>
            <person name="Schmutz J."/>
            <person name="Shahriari M."/>
            <person name="Shelest E."/>
            <person name="Silva-Franco F."/>
            <person name="Soanes D."/>
            <person name="Syed K."/>
            <person name="Tagua V.G."/>
            <person name="Talbot N.J."/>
            <person name="Thon M."/>
            <person name="De Vries R.P."/>
            <person name="Wiebenga A."/>
            <person name="Yadav J.S."/>
            <person name="Braun E.L."/>
            <person name="Baker S."/>
            <person name="Garre V."/>
            <person name="Horwitz B."/>
            <person name="Torres-Martinez S."/>
            <person name="Idnurm A."/>
            <person name="Herrera-Estrella A."/>
            <person name="Gabaldon T."/>
            <person name="Grigoriev I.V."/>
        </authorList>
    </citation>
    <scope>NUCLEOTIDE SEQUENCE [LARGE SCALE GENOMIC DNA]</scope>
    <source>
        <strain evidence="1 2">CBS 277.49</strain>
    </source>
</reference>
<evidence type="ECO:0000313" key="2">
    <source>
        <dbReference type="Proteomes" id="UP000077051"/>
    </source>
</evidence>
<proteinExistence type="predicted"/>
<keyword evidence="2" id="KW-1185">Reference proteome</keyword>
<accession>A0A168NE97</accession>
<dbReference type="EMBL" id="AMYB01000002">
    <property type="protein sequence ID" value="OAD06161.1"/>
    <property type="molecule type" value="Genomic_DNA"/>
</dbReference>